<dbReference type="Proteomes" id="UP000322667">
    <property type="component" value="Chromosome D10"/>
</dbReference>
<evidence type="ECO:0000313" key="4">
    <source>
        <dbReference type="EMBL" id="TYH50423.1"/>
    </source>
</evidence>
<dbReference type="FunFam" id="1.25.70.10:FF:000001">
    <property type="entry name" value="Mitochondrial transcription termination factor-like"/>
    <property type="match status" value="1"/>
</dbReference>
<evidence type="ECO:0000256" key="2">
    <source>
        <dbReference type="ARBA" id="ARBA00022472"/>
    </source>
</evidence>
<keyword evidence="2" id="KW-0804">Transcription</keyword>
<protein>
    <submittedName>
        <fullName evidence="4">Uncharacterized protein</fullName>
    </submittedName>
</protein>
<dbReference type="AlphaFoldDB" id="A0A5D2J8P3"/>
<dbReference type="PANTHER" id="PTHR13068:SF166">
    <property type="entry name" value="TRANSCRIPTION TERMINATION FACTOR MTERF15, MITOCHONDRIAL-LIKE"/>
    <property type="match status" value="1"/>
</dbReference>
<keyword evidence="3" id="KW-0809">Transit peptide</keyword>
<dbReference type="PANTHER" id="PTHR13068">
    <property type="entry name" value="CGI-12 PROTEIN-RELATED"/>
    <property type="match status" value="1"/>
</dbReference>
<organism evidence="4 5">
    <name type="scientific">Gossypium tomentosum</name>
    <name type="common">Hawaiian cotton</name>
    <name type="synonym">Gossypium sandvicense</name>
    <dbReference type="NCBI Taxonomy" id="34277"/>
    <lineage>
        <taxon>Eukaryota</taxon>
        <taxon>Viridiplantae</taxon>
        <taxon>Streptophyta</taxon>
        <taxon>Embryophyta</taxon>
        <taxon>Tracheophyta</taxon>
        <taxon>Spermatophyta</taxon>
        <taxon>Magnoliopsida</taxon>
        <taxon>eudicotyledons</taxon>
        <taxon>Gunneridae</taxon>
        <taxon>Pentapetalae</taxon>
        <taxon>rosids</taxon>
        <taxon>malvids</taxon>
        <taxon>Malvales</taxon>
        <taxon>Malvaceae</taxon>
        <taxon>Malvoideae</taxon>
        <taxon>Gossypium</taxon>
    </lineage>
</organism>
<evidence type="ECO:0000313" key="5">
    <source>
        <dbReference type="Proteomes" id="UP000322667"/>
    </source>
</evidence>
<name>A0A5D2J8P3_GOSTO</name>
<accession>A0A5D2J8P3</accession>
<dbReference type="Pfam" id="PF02536">
    <property type="entry name" value="mTERF"/>
    <property type="match status" value="2"/>
</dbReference>
<gene>
    <name evidence="4" type="ORF">ES332_D10G205200v1</name>
</gene>
<sequence>MEIEELEALGFNEPEGKASSFSFQVQTRLPFALSFFRVQSSNLKAFQFPGPLISLTVRFISKSSSDPSQSFVVAYLKDKLGFSPESAMAADKYLLFKTPEKPDSVLEFLQKHGFSKTQIEKIIKVRPGLLYSNAEKTLLPKLQFFQSRGVSSPELIKILFYNPKVLTRSLEKKIIPCFNQLSNLLQSDYNAVKAIKRYPFLTSCPLDVYMLPNISFLRDNGVPESNIISMFICHPRSFVVNPDTFKEIVKEVKEMGFDPLLPKFLFAVVVFRKISKPAIERKFEVYKKWGWSEKEIWEAFRLYPGVVESSEEKIAGIMDFLVNEMGFESLLLANQPFVLARSLEKRIVPRGLFAQDLLSKGLIKSFGLSALFNTSEKVFVERFVNRYEDKAAELLSLYKEKMNLAVGDDCILFGEAVRESALVMKHILQEYEDSLGQCVNFEESIIFYSSNVHTRTREQISECLGNRLIHDGIAQTSIEVVDKVVAYIGELDALKNRSSANITGAEERWSPPEHGSFNINLMHHFKST</sequence>
<comment type="similarity">
    <text evidence="1">Belongs to the mTERF family.</text>
</comment>
<dbReference type="GO" id="GO:0006353">
    <property type="term" value="P:DNA-templated transcription termination"/>
    <property type="evidence" value="ECO:0007669"/>
    <property type="project" value="UniProtKB-KW"/>
</dbReference>
<keyword evidence="5" id="KW-1185">Reference proteome</keyword>
<dbReference type="SMART" id="SM00733">
    <property type="entry name" value="Mterf"/>
    <property type="match status" value="6"/>
</dbReference>
<proteinExistence type="inferred from homology"/>
<reference evidence="4 5" key="1">
    <citation type="submission" date="2019-07" db="EMBL/GenBank/DDBJ databases">
        <title>WGS assembly of Gossypium tomentosum.</title>
        <authorList>
            <person name="Chen Z.J."/>
            <person name="Sreedasyam A."/>
            <person name="Ando A."/>
            <person name="Song Q."/>
            <person name="De L."/>
            <person name="Hulse-Kemp A."/>
            <person name="Ding M."/>
            <person name="Ye W."/>
            <person name="Kirkbride R."/>
            <person name="Jenkins J."/>
            <person name="Plott C."/>
            <person name="Lovell J."/>
            <person name="Lin Y.-M."/>
            <person name="Vaughn R."/>
            <person name="Liu B."/>
            <person name="Li W."/>
            <person name="Simpson S."/>
            <person name="Scheffler B."/>
            <person name="Saski C."/>
            <person name="Grover C."/>
            <person name="Hu G."/>
            <person name="Conover J."/>
            <person name="Carlson J."/>
            <person name="Shu S."/>
            <person name="Boston L."/>
            <person name="Williams M."/>
            <person name="Peterson D."/>
            <person name="Mcgee K."/>
            <person name="Jones D."/>
            <person name="Wendel J."/>
            <person name="Stelly D."/>
            <person name="Grimwood J."/>
            <person name="Schmutz J."/>
        </authorList>
    </citation>
    <scope>NUCLEOTIDE SEQUENCE [LARGE SCALE GENOMIC DNA]</scope>
    <source>
        <strain evidence="4">7179.01</strain>
    </source>
</reference>
<evidence type="ECO:0000256" key="3">
    <source>
        <dbReference type="ARBA" id="ARBA00022946"/>
    </source>
</evidence>
<keyword evidence="2" id="KW-0805">Transcription regulation</keyword>
<dbReference type="GO" id="GO:0003676">
    <property type="term" value="F:nucleic acid binding"/>
    <property type="evidence" value="ECO:0007669"/>
    <property type="project" value="InterPro"/>
</dbReference>
<dbReference type="InterPro" id="IPR038538">
    <property type="entry name" value="MTERF_sf"/>
</dbReference>
<dbReference type="InterPro" id="IPR003690">
    <property type="entry name" value="MTERF"/>
</dbReference>
<dbReference type="Gene3D" id="1.25.70.10">
    <property type="entry name" value="Transcription termination factor 3, mitochondrial"/>
    <property type="match status" value="1"/>
</dbReference>
<keyword evidence="2" id="KW-0806">Transcription termination</keyword>
<evidence type="ECO:0000256" key="1">
    <source>
        <dbReference type="ARBA" id="ARBA00007692"/>
    </source>
</evidence>
<dbReference type="EMBL" id="CM017632">
    <property type="protein sequence ID" value="TYH50423.1"/>
    <property type="molecule type" value="Genomic_DNA"/>
</dbReference>